<evidence type="ECO:0000256" key="3">
    <source>
        <dbReference type="ARBA" id="ARBA00022737"/>
    </source>
</evidence>
<reference evidence="5" key="1">
    <citation type="submission" date="2023-04" db="EMBL/GenBank/DDBJ databases">
        <title>Ambrosiozyma monospora NBRC 1965.</title>
        <authorList>
            <person name="Ichikawa N."/>
            <person name="Sato H."/>
            <person name="Tonouchi N."/>
        </authorList>
    </citation>
    <scope>NUCLEOTIDE SEQUENCE</scope>
    <source>
        <strain evidence="5">NBRC 1965</strain>
    </source>
</reference>
<dbReference type="PROSITE" id="PS00678">
    <property type="entry name" value="WD_REPEATS_1"/>
    <property type="match status" value="1"/>
</dbReference>
<gene>
    <name evidence="5" type="ORF">Amon01_000476000</name>
</gene>
<dbReference type="OrthoDB" id="400at2759"/>
<dbReference type="InterPro" id="IPR015943">
    <property type="entry name" value="WD40/YVTN_repeat-like_dom_sf"/>
</dbReference>
<dbReference type="EMBL" id="BSXU01002395">
    <property type="protein sequence ID" value="GMG37133.1"/>
    <property type="molecule type" value="Genomic_DNA"/>
</dbReference>
<dbReference type="GO" id="GO:0031929">
    <property type="term" value="P:TOR signaling"/>
    <property type="evidence" value="ECO:0007669"/>
    <property type="project" value="InterPro"/>
</dbReference>
<comment type="caution">
    <text evidence="5">The sequence shown here is derived from an EMBL/GenBank/DDBJ whole genome shotgun (WGS) entry which is preliminary data.</text>
</comment>
<dbReference type="PANTHER" id="PTHR19842">
    <property type="entry name" value="G BETA-LIKE PROTEIN GBL"/>
    <property type="match status" value="1"/>
</dbReference>
<evidence type="ECO:0000313" key="6">
    <source>
        <dbReference type="Proteomes" id="UP001165063"/>
    </source>
</evidence>
<dbReference type="Gene3D" id="2.130.10.10">
    <property type="entry name" value="YVTN repeat-like/Quinoprotein amine dehydrogenase"/>
    <property type="match status" value="1"/>
</dbReference>
<dbReference type="SMART" id="SM00320">
    <property type="entry name" value="WD40"/>
    <property type="match status" value="2"/>
</dbReference>
<dbReference type="PROSITE" id="PS50294">
    <property type="entry name" value="WD_REPEATS_REGION"/>
    <property type="match status" value="2"/>
</dbReference>
<dbReference type="Proteomes" id="UP001165063">
    <property type="component" value="Unassembled WGS sequence"/>
</dbReference>
<comment type="similarity">
    <text evidence="1">Belongs to the WD repeat LST8 family.</text>
</comment>
<dbReference type="GO" id="GO:0031932">
    <property type="term" value="C:TORC2 complex"/>
    <property type="evidence" value="ECO:0007669"/>
    <property type="project" value="InterPro"/>
</dbReference>
<dbReference type="SUPFAM" id="SSF50978">
    <property type="entry name" value="WD40 repeat-like"/>
    <property type="match status" value="1"/>
</dbReference>
<dbReference type="InterPro" id="IPR037588">
    <property type="entry name" value="MLST8"/>
</dbReference>
<evidence type="ECO:0000256" key="2">
    <source>
        <dbReference type="ARBA" id="ARBA00022574"/>
    </source>
</evidence>
<sequence length="132" mass="15114">MLVAGNNKGHCYVWEMRNAREQQTTLNPVHKFKAHQNYITRVLLSSDCRHLATCSADHSTRVWSTQDGFQHEASLEGHQRWVWDCAFSADSAYLLTACSDHYVRLWDLSTSETVRQYNGHSKGVLCVTLNDV</sequence>
<dbReference type="PROSITE" id="PS50082">
    <property type="entry name" value="WD_REPEATS_2"/>
    <property type="match status" value="2"/>
</dbReference>
<keyword evidence="2 4" id="KW-0853">WD repeat</keyword>
<dbReference type="AlphaFoldDB" id="A0A9W6YYS7"/>
<evidence type="ECO:0000256" key="4">
    <source>
        <dbReference type="PROSITE-ProRule" id="PRU00221"/>
    </source>
</evidence>
<feature type="repeat" description="WD" evidence="4">
    <location>
        <begin position="75"/>
        <end position="116"/>
    </location>
</feature>
<accession>A0A9W6YYS7</accession>
<dbReference type="Pfam" id="PF00400">
    <property type="entry name" value="WD40"/>
    <property type="match status" value="2"/>
</dbReference>
<protein>
    <submittedName>
        <fullName evidence="5">Unnamed protein product</fullName>
    </submittedName>
</protein>
<keyword evidence="6" id="KW-1185">Reference proteome</keyword>
<evidence type="ECO:0000313" key="5">
    <source>
        <dbReference type="EMBL" id="GMG37133.1"/>
    </source>
</evidence>
<evidence type="ECO:0000256" key="1">
    <source>
        <dbReference type="ARBA" id="ARBA00009890"/>
    </source>
</evidence>
<dbReference type="InterPro" id="IPR001680">
    <property type="entry name" value="WD40_rpt"/>
</dbReference>
<dbReference type="PANTHER" id="PTHR19842:SF0">
    <property type="entry name" value="TARGET OF RAPAMYCIN COMPLEX SUBUNIT LST8"/>
    <property type="match status" value="1"/>
</dbReference>
<dbReference type="InterPro" id="IPR019775">
    <property type="entry name" value="WD40_repeat_CS"/>
</dbReference>
<proteinExistence type="inferred from homology"/>
<name>A0A9W6YYS7_AMBMO</name>
<keyword evidence="3" id="KW-0677">Repeat</keyword>
<feature type="repeat" description="WD" evidence="4">
    <location>
        <begin position="32"/>
        <end position="68"/>
    </location>
</feature>
<dbReference type="InterPro" id="IPR036322">
    <property type="entry name" value="WD40_repeat_dom_sf"/>
</dbReference>
<dbReference type="GO" id="GO:0031931">
    <property type="term" value="C:TORC1 complex"/>
    <property type="evidence" value="ECO:0007669"/>
    <property type="project" value="InterPro"/>
</dbReference>
<organism evidence="5 6">
    <name type="scientific">Ambrosiozyma monospora</name>
    <name type="common">Yeast</name>
    <name type="synonym">Endomycopsis monosporus</name>
    <dbReference type="NCBI Taxonomy" id="43982"/>
    <lineage>
        <taxon>Eukaryota</taxon>
        <taxon>Fungi</taxon>
        <taxon>Dikarya</taxon>
        <taxon>Ascomycota</taxon>
        <taxon>Saccharomycotina</taxon>
        <taxon>Pichiomycetes</taxon>
        <taxon>Pichiales</taxon>
        <taxon>Pichiaceae</taxon>
        <taxon>Ambrosiozyma</taxon>
    </lineage>
</organism>
<dbReference type="GO" id="GO:0032956">
    <property type="term" value="P:regulation of actin cytoskeleton organization"/>
    <property type="evidence" value="ECO:0007669"/>
    <property type="project" value="TreeGrafter"/>
</dbReference>